<evidence type="ECO:0000313" key="1">
    <source>
        <dbReference type="Ensembl" id="ENSMMDP00005005273.1"/>
    </source>
</evidence>
<organism evidence="1 2">
    <name type="scientific">Myripristis murdjan</name>
    <name type="common">pinecone soldierfish</name>
    <dbReference type="NCBI Taxonomy" id="586833"/>
    <lineage>
        <taxon>Eukaryota</taxon>
        <taxon>Metazoa</taxon>
        <taxon>Chordata</taxon>
        <taxon>Craniata</taxon>
        <taxon>Vertebrata</taxon>
        <taxon>Euteleostomi</taxon>
        <taxon>Actinopterygii</taxon>
        <taxon>Neopterygii</taxon>
        <taxon>Teleostei</taxon>
        <taxon>Neoteleostei</taxon>
        <taxon>Acanthomorphata</taxon>
        <taxon>Holocentriformes</taxon>
        <taxon>Holocentridae</taxon>
        <taxon>Myripristis</taxon>
    </lineage>
</organism>
<proteinExistence type="predicted"/>
<protein>
    <submittedName>
        <fullName evidence="1">Uncharacterized protein</fullName>
    </submittedName>
</protein>
<dbReference type="Ensembl" id="ENSMMDT00005005418.1">
    <property type="protein sequence ID" value="ENSMMDP00005005273.1"/>
    <property type="gene ID" value="ENSMMDG00005002947.1"/>
</dbReference>
<dbReference type="InParanoid" id="A0A667WUI6"/>
<evidence type="ECO:0000313" key="2">
    <source>
        <dbReference type="Proteomes" id="UP000472263"/>
    </source>
</evidence>
<dbReference type="Proteomes" id="UP000472263">
    <property type="component" value="Chromosome 10"/>
</dbReference>
<reference evidence="1" key="2">
    <citation type="submission" date="2025-08" db="UniProtKB">
        <authorList>
            <consortium name="Ensembl"/>
        </authorList>
    </citation>
    <scope>IDENTIFICATION</scope>
</reference>
<sequence>MSNTLICISEVPDFGGFPPSIAVKMSGIIAFFSRSRAFCSTNSADTPSPPLCVAREKYSSFSLIVTSCCFSNLKLLSFSLHME</sequence>
<dbReference type="GeneTree" id="ENSGT01140000283002"/>
<reference evidence="1" key="3">
    <citation type="submission" date="2025-09" db="UniProtKB">
        <authorList>
            <consortium name="Ensembl"/>
        </authorList>
    </citation>
    <scope>IDENTIFICATION</scope>
</reference>
<reference evidence="1" key="1">
    <citation type="submission" date="2019-06" db="EMBL/GenBank/DDBJ databases">
        <authorList>
            <consortium name="Wellcome Sanger Institute Data Sharing"/>
        </authorList>
    </citation>
    <scope>NUCLEOTIDE SEQUENCE [LARGE SCALE GENOMIC DNA]</scope>
</reference>
<accession>A0A667WUI6</accession>
<keyword evidence="2" id="KW-1185">Reference proteome</keyword>
<name>A0A667WUI6_9TELE</name>
<dbReference type="AlphaFoldDB" id="A0A667WUI6"/>